<dbReference type="Gene3D" id="3.40.1620.10">
    <property type="entry name" value="YefM-like domain"/>
    <property type="match status" value="1"/>
</dbReference>
<dbReference type="SUPFAM" id="SSF143120">
    <property type="entry name" value="YefM-like"/>
    <property type="match status" value="1"/>
</dbReference>
<gene>
    <name evidence="2" type="ORF">MMAD_17120</name>
</gene>
<dbReference type="InterPro" id="IPR036165">
    <property type="entry name" value="YefM-like_sf"/>
</dbReference>
<dbReference type="AlphaFoldDB" id="A0A7I7XE83"/>
<accession>A0A7I7XE83</accession>
<keyword evidence="3" id="KW-1185">Reference proteome</keyword>
<proteinExistence type="inferred from homology"/>
<dbReference type="EMBL" id="AP022610">
    <property type="protein sequence ID" value="BBZ27417.1"/>
    <property type="molecule type" value="Genomic_DNA"/>
</dbReference>
<dbReference type="Proteomes" id="UP000466517">
    <property type="component" value="Chromosome"/>
</dbReference>
<organism evidence="2 3">
    <name type="scientific">Mycolicibacterium madagascariense</name>
    <dbReference type="NCBI Taxonomy" id="212765"/>
    <lineage>
        <taxon>Bacteria</taxon>
        <taxon>Bacillati</taxon>
        <taxon>Actinomycetota</taxon>
        <taxon>Actinomycetes</taxon>
        <taxon>Mycobacteriales</taxon>
        <taxon>Mycobacteriaceae</taxon>
        <taxon>Mycolicibacterium</taxon>
    </lineage>
</organism>
<name>A0A7I7XE83_9MYCO</name>
<dbReference type="RefSeq" id="WP_163735194.1">
    <property type="nucleotide sequence ID" value="NZ_AP022610.1"/>
</dbReference>
<evidence type="ECO:0000256" key="1">
    <source>
        <dbReference type="ARBA" id="ARBA00009981"/>
    </source>
</evidence>
<evidence type="ECO:0000313" key="3">
    <source>
        <dbReference type="Proteomes" id="UP000466517"/>
    </source>
</evidence>
<dbReference type="NCBIfam" id="TIGR01552">
    <property type="entry name" value="phd_fam"/>
    <property type="match status" value="1"/>
</dbReference>
<sequence>MAITIPQRDLRNDNAKVIDAVAGGQTFVVTRNGEPVAELRPVQAARRTFLTREQLTRMASTDIRIDRRAFRDDLDRDVDQTL</sequence>
<evidence type="ECO:0000313" key="2">
    <source>
        <dbReference type="EMBL" id="BBZ27417.1"/>
    </source>
</evidence>
<comment type="similarity">
    <text evidence="1">Belongs to the phD/YefM antitoxin family.</text>
</comment>
<reference evidence="2 3" key="1">
    <citation type="journal article" date="2019" name="Emerg. Microbes Infect.">
        <title>Comprehensive subspecies identification of 175 nontuberculous mycobacteria species based on 7547 genomic profiles.</title>
        <authorList>
            <person name="Matsumoto Y."/>
            <person name="Kinjo T."/>
            <person name="Motooka D."/>
            <person name="Nabeya D."/>
            <person name="Jung N."/>
            <person name="Uechi K."/>
            <person name="Horii T."/>
            <person name="Iida T."/>
            <person name="Fujita J."/>
            <person name="Nakamura S."/>
        </authorList>
    </citation>
    <scope>NUCLEOTIDE SEQUENCE [LARGE SCALE GENOMIC DNA]</scope>
    <source>
        <strain evidence="2 3">JCM 13574</strain>
    </source>
</reference>
<evidence type="ECO:0008006" key="4">
    <source>
        <dbReference type="Google" id="ProtNLM"/>
    </source>
</evidence>
<dbReference type="KEGG" id="mmag:MMAD_17120"/>
<protein>
    <recommendedName>
        <fullName evidence="4">Antitoxin</fullName>
    </recommendedName>
</protein>